<protein>
    <recommendedName>
        <fullName evidence="4">F-box domain-containing protein</fullName>
    </recommendedName>
</protein>
<evidence type="ECO:0000313" key="3">
    <source>
        <dbReference type="Proteomes" id="UP001212997"/>
    </source>
</evidence>
<feature type="transmembrane region" description="Helical" evidence="1">
    <location>
        <begin position="37"/>
        <end position="57"/>
    </location>
</feature>
<dbReference type="Gene3D" id="3.80.10.10">
    <property type="entry name" value="Ribonuclease Inhibitor"/>
    <property type="match status" value="1"/>
</dbReference>
<evidence type="ECO:0008006" key="4">
    <source>
        <dbReference type="Google" id="ProtNLM"/>
    </source>
</evidence>
<evidence type="ECO:0000313" key="2">
    <source>
        <dbReference type="EMBL" id="KAJ3486880.1"/>
    </source>
</evidence>
<dbReference type="AlphaFoldDB" id="A0AAD5V5U8"/>
<keyword evidence="1" id="KW-1133">Transmembrane helix</keyword>
<gene>
    <name evidence="2" type="ORF">NLI96_g3930</name>
</gene>
<dbReference type="SUPFAM" id="SSF52058">
    <property type="entry name" value="L domain-like"/>
    <property type="match status" value="1"/>
</dbReference>
<keyword evidence="1" id="KW-0472">Membrane</keyword>
<accession>A0AAD5V5U8</accession>
<sequence>MANASSSTTVAFKFSQLLRSSSKRIRRLAYRRRQKQMPLSFAFLPADILLIILKYLITPHFHTLPFIHGGSIWTEVGDESTNIATAYQALITLARVCRSWNEFISEFIFARPVFESGQDVRRFKHILAQSQELRPLVRELAFLDTAKVTAPPTKRLRKQRGAYSESDILPVLTSCENLDAVTLSFHSLTSRPLGRVILSQVGNRLRKLSIYGNALDCTFSSLSLPLLEVLCLRHCHLDNKPTFPLLPRLQTLKLAQLYSEINLEIFLHPSRAPPCLRAVELYHNEAFAPMSPDDLPSFFGNLIRLHFVGDAELQLCDTLMQHRALHTVRHLAIGVMNDSNHPISSWPLPRTLHTLSVFTAILPSRYWNSTVADGRSLSSIRTFLDSNKDGIKSSKLKRIRVGIESNYVDGDIMHLENVKGISQAISAFGKTHSLDVTFDTLMINDWITEVY</sequence>
<name>A0AAD5V5U8_9APHY</name>
<evidence type="ECO:0000256" key="1">
    <source>
        <dbReference type="SAM" id="Phobius"/>
    </source>
</evidence>
<comment type="caution">
    <text evidence="2">The sequence shown here is derived from an EMBL/GenBank/DDBJ whole genome shotgun (WGS) entry which is preliminary data.</text>
</comment>
<dbReference type="InterPro" id="IPR032675">
    <property type="entry name" value="LRR_dom_sf"/>
</dbReference>
<proteinExistence type="predicted"/>
<reference evidence="2" key="1">
    <citation type="submission" date="2022-07" db="EMBL/GenBank/DDBJ databases">
        <title>Genome Sequence of Physisporinus lineatus.</title>
        <authorList>
            <person name="Buettner E."/>
        </authorList>
    </citation>
    <scope>NUCLEOTIDE SEQUENCE</scope>
    <source>
        <strain evidence="2">VT162</strain>
    </source>
</reference>
<dbReference type="EMBL" id="JANAWD010000108">
    <property type="protein sequence ID" value="KAJ3486880.1"/>
    <property type="molecule type" value="Genomic_DNA"/>
</dbReference>
<keyword evidence="3" id="KW-1185">Reference proteome</keyword>
<dbReference type="Proteomes" id="UP001212997">
    <property type="component" value="Unassembled WGS sequence"/>
</dbReference>
<organism evidence="2 3">
    <name type="scientific">Meripilus lineatus</name>
    <dbReference type="NCBI Taxonomy" id="2056292"/>
    <lineage>
        <taxon>Eukaryota</taxon>
        <taxon>Fungi</taxon>
        <taxon>Dikarya</taxon>
        <taxon>Basidiomycota</taxon>
        <taxon>Agaricomycotina</taxon>
        <taxon>Agaricomycetes</taxon>
        <taxon>Polyporales</taxon>
        <taxon>Meripilaceae</taxon>
        <taxon>Meripilus</taxon>
    </lineage>
</organism>
<keyword evidence="1" id="KW-0812">Transmembrane</keyword>